<feature type="chain" id="PRO_5003882830" evidence="2">
    <location>
        <begin position="23"/>
        <end position="83"/>
    </location>
</feature>
<feature type="signal peptide" evidence="2">
    <location>
        <begin position="1"/>
        <end position="22"/>
    </location>
</feature>
<keyword evidence="1" id="KW-1133">Transmembrane helix</keyword>
<feature type="transmembrane region" description="Helical" evidence="1">
    <location>
        <begin position="56"/>
        <end position="75"/>
    </location>
</feature>
<organism evidence="3 4">
    <name type="scientific">Rhodopirellula baltica SH28</name>
    <dbReference type="NCBI Taxonomy" id="993517"/>
    <lineage>
        <taxon>Bacteria</taxon>
        <taxon>Pseudomonadati</taxon>
        <taxon>Planctomycetota</taxon>
        <taxon>Planctomycetia</taxon>
        <taxon>Pirellulales</taxon>
        <taxon>Pirellulaceae</taxon>
        <taxon>Rhodopirellula</taxon>
    </lineage>
</organism>
<keyword evidence="1" id="KW-0812">Transmembrane</keyword>
<evidence type="ECO:0000313" key="4">
    <source>
        <dbReference type="Proteomes" id="UP000007993"/>
    </source>
</evidence>
<accession>K5DIA3</accession>
<dbReference type="PATRIC" id="fig|993517.3.peg.2389"/>
<dbReference type="EMBL" id="AMCW01000055">
    <property type="protein sequence ID" value="EKK02569.1"/>
    <property type="molecule type" value="Genomic_DNA"/>
</dbReference>
<dbReference type="Proteomes" id="UP000007993">
    <property type="component" value="Unassembled WGS sequence"/>
</dbReference>
<evidence type="ECO:0000256" key="2">
    <source>
        <dbReference type="SAM" id="SignalP"/>
    </source>
</evidence>
<name>K5DIA3_RHOBT</name>
<dbReference type="AlphaFoldDB" id="K5DIA3"/>
<gene>
    <name evidence="3" type="ORF">RBSH_02203</name>
</gene>
<reference evidence="3 4" key="1">
    <citation type="journal article" date="2013" name="Mar. Genomics">
        <title>Expression of sulfatases in Rhodopirellula baltica and the diversity of sulfatases in the genus Rhodopirellula.</title>
        <authorList>
            <person name="Wegner C.E."/>
            <person name="Richter-Heitmann T."/>
            <person name="Klindworth A."/>
            <person name="Klockow C."/>
            <person name="Richter M."/>
            <person name="Achstetter T."/>
            <person name="Glockner F.O."/>
            <person name="Harder J."/>
        </authorList>
    </citation>
    <scope>NUCLEOTIDE SEQUENCE [LARGE SCALE GENOMIC DNA]</scope>
    <source>
        <strain evidence="3 4">SH28</strain>
    </source>
</reference>
<keyword evidence="2" id="KW-0732">Signal</keyword>
<keyword evidence="1" id="KW-0472">Membrane</keyword>
<proteinExistence type="predicted"/>
<evidence type="ECO:0000256" key="1">
    <source>
        <dbReference type="SAM" id="Phobius"/>
    </source>
</evidence>
<evidence type="ECO:0000313" key="3">
    <source>
        <dbReference type="EMBL" id="EKK02569.1"/>
    </source>
</evidence>
<sequence length="83" mass="8699">MLLVAVMLLTIFCNVSTGYAYAGTADYVGKRNLVISPVGSSNGIVATSRDSYAFNVFWGIVIPISLVGIAAFIAASPRQSHSS</sequence>
<comment type="caution">
    <text evidence="3">The sequence shown here is derived from an EMBL/GenBank/DDBJ whole genome shotgun (WGS) entry which is preliminary data.</text>
</comment>
<protein>
    <submittedName>
        <fullName evidence="3">Uncharacterized protein</fullName>
    </submittedName>
</protein>